<organism evidence="8 9">
    <name type="scientific">Roseomonas alba</name>
    <dbReference type="NCBI Taxonomy" id="2846776"/>
    <lineage>
        <taxon>Bacteria</taxon>
        <taxon>Pseudomonadati</taxon>
        <taxon>Pseudomonadota</taxon>
        <taxon>Alphaproteobacteria</taxon>
        <taxon>Acetobacterales</taxon>
        <taxon>Roseomonadaceae</taxon>
        <taxon>Roseomonas</taxon>
    </lineage>
</organism>
<comment type="subcellular location">
    <subcellularLocation>
        <location evidence="1">Cell membrane</location>
        <topology evidence="1">Multi-pass membrane protein</topology>
    </subcellularLocation>
</comment>
<evidence type="ECO:0000256" key="1">
    <source>
        <dbReference type="ARBA" id="ARBA00004651"/>
    </source>
</evidence>
<feature type="transmembrane region" description="Helical" evidence="7">
    <location>
        <begin position="64"/>
        <end position="84"/>
    </location>
</feature>
<evidence type="ECO:0000256" key="2">
    <source>
        <dbReference type="ARBA" id="ARBA00022448"/>
    </source>
</evidence>
<evidence type="ECO:0000313" key="9">
    <source>
        <dbReference type="Proteomes" id="UP001196565"/>
    </source>
</evidence>
<gene>
    <name evidence="8" type="ORF">KPL78_23185</name>
</gene>
<proteinExistence type="predicted"/>
<feature type="transmembrane region" description="Helical" evidence="7">
    <location>
        <begin position="90"/>
        <end position="109"/>
    </location>
</feature>
<dbReference type="InterPro" id="IPR006726">
    <property type="entry name" value="PHBA_efflux_AaeB/fusaric-R"/>
</dbReference>
<evidence type="ECO:0000313" key="8">
    <source>
        <dbReference type="EMBL" id="MBW6400784.1"/>
    </source>
</evidence>
<dbReference type="Proteomes" id="UP001196565">
    <property type="component" value="Unassembled WGS sequence"/>
</dbReference>
<feature type="transmembrane region" description="Helical" evidence="7">
    <location>
        <begin position="146"/>
        <end position="164"/>
    </location>
</feature>
<keyword evidence="4 7" id="KW-0812">Transmembrane</keyword>
<feature type="transmembrane region" description="Helical" evidence="7">
    <location>
        <begin position="459"/>
        <end position="484"/>
    </location>
</feature>
<reference evidence="8 9" key="1">
    <citation type="submission" date="2021-07" db="EMBL/GenBank/DDBJ databases">
        <authorList>
            <person name="So Y."/>
        </authorList>
    </citation>
    <scope>NUCLEOTIDE SEQUENCE [LARGE SCALE GENOMIC DNA]</scope>
    <source>
        <strain evidence="8 9">HJA6</strain>
    </source>
</reference>
<comment type="caution">
    <text evidence="8">The sequence shown here is derived from an EMBL/GenBank/DDBJ whole genome shotgun (WGS) entry which is preliminary data.</text>
</comment>
<keyword evidence="3" id="KW-1003">Cell membrane</keyword>
<accession>A0ABS7AEP8</accession>
<dbReference type="RefSeq" id="WP_219765356.1">
    <property type="nucleotide sequence ID" value="NZ_JAHYBZ010000009.1"/>
</dbReference>
<evidence type="ECO:0000256" key="4">
    <source>
        <dbReference type="ARBA" id="ARBA00022692"/>
    </source>
</evidence>
<feature type="transmembrane region" description="Helical" evidence="7">
    <location>
        <begin position="412"/>
        <end position="430"/>
    </location>
</feature>
<evidence type="ECO:0000256" key="6">
    <source>
        <dbReference type="ARBA" id="ARBA00023136"/>
    </source>
</evidence>
<dbReference type="PANTHER" id="PTHR30509:SF9">
    <property type="entry name" value="MULTIDRUG RESISTANCE PROTEIN MDTO"/>
    <property type="match status" value="1"/>
</dbReference>
<feature type="transmembrane region" description="Helical" evidence="7">
    <location>
        <begin position="359"/>
        <end position="376"/>
    </location>
</feature>
<evidence type="ECO:0000256" key="7">
    <source>
        <dbReference type="SAM" id="Phobius"/>
    </source>
</evidence>
<feature type="transmembrane region" description="Helical" evidence="7">
    <location>
        <begin position="16"/>
        <end position="36"/>
    </location>
</feature>
<evidence type="ECO:0000256" key="3">
    <source>
        <dbReference type="ARBA" id="ARBA00022475"/>
    </source>
</evidence>
<dbReference type="EMBL" id="JAHYBZ010000009">
    <property type="protein sequence ID" value="MBW6400784.1"/>
    <property type="molecule type" value="Genomic_DNA"/>
</dbReference>
<name>A0ABS7AEP8_9PROT</name>
<protein>
    <submittedName>
        <fullName evidence="8">FUSC family protein</fullName>
    </submittedName>
</protein>
<dbReference type="Pfam" id="PF04632">
    <property type="entry name" value="FUSC"/>
    <property type="match status" value="1"/>
</dbReference>
<keyword evidence="6 7" id="KW-0472">Membrane</keyword>
<evidence type="ECO:0000256" key="5">
    <source>
        <dbReference type="ARBA" id="ARBA00022989"/>
    </source>
</evidence>
<keyword evidence="5 7" id="KW-1133">Transmembrane helix</keyword>
<feature type="transmembrane region" description="Helical" evidence="7">
    <location>
        <begin position="388"/>
        <end position="406"/>
    </location>
</feature>
<dbReference type="PANTHER" id="PTHR30509">
    <property type="entry name" value="P-HYDROXYBENZOIC ACID EFFLUX PUMP SUBUNIT-RELATED"/>
    <property type="match status" value="1"/>
</dbReference>
<keyword evidence="2" id="KW-0813">Transport</keyword>
<sequence length="639" mass="67059">MTGASLARWGFDPARLAFAGRTAATACVALAIAWAMGLEHPQWTAMTVWASAQPVRGMLVEKSLFRAAGTAIGVVAGVALLVLSGGDQRLLVLGIALWIAACAGLGNVLHGFVSYGAILAGYSAAMVALLEVGHPGHPLALGLDRLLTVLVGVAIGALSGLLFTPPEAEDAVQTALRGEAARLLRGMALRLHGNDLPTEQMHALLGAMAAIDEALDRHGAGSLRSRRAARRMRDLLGAQLAGFAWLGDPDADRPDPLAAEALDRAAAALETAAEPALTLAAIDAALARAQARPALRDALIELRATLGQRLSRAETMPPAPHLLLILHRDWVAGGRAALRAGVTLLLVGLAWQVSGWAEGPYLMLGTAVMISLFSTAENPVLTMRQVAIGQAFGVLGALACRWLAWPHAGTEAQLILMMMPFILLGALVVAHRRSMGGGMDFNMVMLLLLQPHLPLTGTVAGSVLTGIAVILAPVIALVAFRQLFPADPADRMRRLVGAMVHDVQGMAADAEAPGRRPLWRARLRHRLLRLVRLAERRGMRGVAMEGGMAALRVAAAITGLQARRTEPDLAPGTRRAILAALQRLRRVGADPQAASRALLAAARRLQASAPEEALRLRNAAAGLAAHPTFFRLGGSHGAA</sequence>
<keyword evidence="9" id="KW-1185">Reference proteome</keyword>
<feature type="transmembrane region" description="Helical" evidence="7">
    <location>
        <begin position="336"/>
        <end position="353"/>
    </location>
</feature>